<evidence type="ECO:0000313" key="1">
    <source>
        <dbReference type="EMBL" id="OGY41609.1"/>
    </source>
</evidence>
<sequence>MQRDGVRIKGSSGRKQKSDMAIACEILNQQTKGFLPTQRKCNGGFLPEVHVADLLTNSVATAKRIVNHIPTSYLSTMDPEEVARLQLAGHNGLDVLLFNDPTDGKLKLFPTPADMQKRKNN</sequence>
<dbReference type="AlphaFoldDB" id="A0A1G1XNJ6"/>
<dbReference type="Proteomes" id="UP000176498">
    <property type="component" value="Unassembled WGS sequence"/>
</dbReference>
<dbReference type="EMBL" id="MHHZ01000015">
    <property type="protein sequence ID" value="OGY41609.1"/>
    <property type="molecule type" value="Genomic_DNA"/>
</dbReference>
<accession>A0A1G1XNJ6</accession>
<evidence type="ECO:0000313" key="2">
    <source>
        <dbReference type="Proteomes" id="UP000176498"/>
    </source>
</evidence>
<protein>
    <submittedName>
        <fullName evidence="1">Uncharacterized protein</fullName>
    </submittedName>
</protein>
<gene>
    <name evidence="1" type="ORF">A2Y82_01335</name>
</gene>
<name>A0A1G1XNJ6_9BACT</name>
<comment type="caution">
    <text evidence="1">The sequence shown here is derived from an EMBL/GenBank/DDBJ whole genome shotgun (WGS) entry which is preliminary data.</text>
</comment>
<organism evidence="1 2">
    <name type="scientific">Candidatus Buchananbacteria bacterium RBG_13_36_9</name>
    <dbReference type="NCBI Taxonomy" id="1797530"/>
    <lineage>
        <taxon>Bacteria</taxon>
        <taxon>Candidatus Buchananiibacteriota</taxon>
    </lineage>
</organism>
<proteinExistence type="predicted"/>
<reference evidence="1 2" key="1">
    <citation type="journal article" date="2016" name="Nat. Commun.">
        <title>Thousands of microbial genomes shed light on interconnected biogeochemical processes in an aquifer system.</title>
        <authorList>
            <person name="Anantharaman K."/>
            <person name="Brown C.T."/>
            <person name="Hug L.A."/>
            <person name="Sharon I."/>
            <person name="Castelle C.J."/>
            <person name="Probst A.J."/>
            <person name="Thomas B.C."/>
            <person name="Singh A."/>
            <person name="Wilkins M.J."/>
            <person name="Karaoz U."/>
            <person name="Brodie E.L."/>
            <person name="Williams K.H."/>
            <person name="Hubbard S.S."/>
            <person name="Banfield J.F."/>
        </authorList>
    </citation>
    <scope>NUCLEOTIDE SEQUENCE [LARGE SCALE GENOMIC DNA]</scope>
</reference>